<accession>A0A7S4AP68</accession>
<proteinExistence type="predicted"/>
<feature type="coiled-coil region" evidence="1">
    <location>
        <begin position="567"/>
        <end position="599"/>
    </location>
</feature>
<keyword evidence="3" id="KW-0472">Membrane</keyword>
<keyword evidence="3" id="KW-1133">Transmembrane helix</keyword>
<evidence type="ECO:0000313" key="4">
    <source>
        <dbReference type="EMBL" id="CAE0722122.1"/>
    </source>
</evidence>
<evidence type="ECO:0000256" key="2">
    <source>
        <dbReference type="SAM" id="MobiDB-lite"/>
    </source>
</evidence>
<reference evidence="4" key="1">
    <citation type="submission" date="2021-01" db="EMBL/GenBank/DDBJ databases">
        <authorList>
            <person name="Corre E."/>
            <person name="Pelletier E."/>
            <person name="Niang G."/>
            <person name="Scheremetjew M."/>
            <person name="Finn R."/>
            <person name="Kale V."/>
            <person name="Holt S."/>
            <person name="Cochrane G."/>
            <person name="Meng A."/>
            <person name="Brown T."/>
            <person name="Cohen L."/>
        </authorList>
    </citation>
    <scope>NUCLEOTIDE SEQUENCE</scope>
    <source>
        <strain evidence="4">10249 10 AB</strain>
    </source>
</reference>
<sequence>MAIKLPFGTLYHRQPEMVHKIISPTDYEKAMEHLEQVRKLGLTTQSQQWNVPIVEEACVACLFDRPFCKTGKEKTWVSENNASMSIASQAIANAKNNNRRGWFGRLTSASTSKVTCNLDLAAPLVKERNGMLKKKKKLTRTKFCDVCGNPVCSKHIIPSQSQQFRMCADCEFDFSQMFEATSSDKMTQGGGGINSNLLDLDHIPQLTQTLDRLLTYYTRMSMHLTFCAPNMRELADRLTAKERTNSRIVLGAGGISFVGAALGVAGAAALLTPAGPALLLAAVATSASSAAIQGGHSGYNALFNMSLKEANQLADRILGWHGLCLGILDALEQLRQTLLQQVLAITVPSATLNGNANANANANSSSNGTSTTSNGNTLADSGRCDSINSKMNANANANSNANGSDTGDSSSENSSDDGICNCEDENETAATTTAANKKQNQQEKDALLLQQVLNSRTLNANKKSTSEQSLEVLNTLALGTYHTTRNGLTGVGLTASMGASYSQMINASIQTVPVVGGVFSLGCMAMDASNIATTLQKLQKPASKAVALHQVETSFPVHIPATIKYEVDALLGAINELKARQEEAQRNQQQDLIEQELQELNNL</sequence>
<evidence type="ECO:0000256" key="1">
    <source>
        <dbReference type="SAM" id="Coils"/>
    </source>
</evidence>
<protein>
    <submittedName>
        <fullName evidence="4">Uncharacterized protein</fullName>
    </submittedName>
</protein>
<keyword evidence="3" id="KW-0812">Transmembrane</keyword>
<keyword evidence="1" id="KW-0175">Coiled coil</keyword>
<dbReference type="EMBL" id="HBIX01021156">
    <property type="protein sequence ID" value="CAE0722122.1"/>
    <property type="molecule type" value="Transcribed_RNA"/>
</dbReference>
<organism evidence="4">
    <name type="scientific">Pseudo-nitzschia australis</name>
    <dbReference type="NCBI Taxonomy" id="44445"/>
    <lineage>
        <taxon>Eukaryota</taxon>
        <taxon>Sar</taxon>
        <taxon>Stramenopiles</taxon>
        <taxon>Ochrophyta</taxon>
        <taxon>Bacillariophyta</taxon>
        <taxon>Bacillariophyceae</taxon>
        <taxon>Bacillariophycidae</taxon>
        <taxon>Bacillariales</taxon>
        <taxon>Bacillariaceae</taxon>
        <taxon>Pseudo-nitzschia</taxon>
    </lineage>
</organism>
<feature type="compositionally biased region" description="Low complexity" evidence="2">
    <location>
        <begin position="386"/>
        <end position="418"/>
    </location>
</feature>
<name>A0A7S4AP68_9STRA</name>
<gene>
    <name evidence="4" type="ORF">PAUS00366_LOCUS14877</name>
</gene>
<evidence type="ECO:0000256" key="3">
    <source>
        <dbReference type="SAM" id="Phobius"/>
    </source>
</evidence>
<feature type="region of interest" description="Disordered" evidence="2">
    <location>
        <begin position="358"/>
        <end position="423"/>
    </location>
</feature>
<feature type="compositionally biased region" description="Low complexity" evidence="2">
    <location>
        <begin position="358"/>
        <end position="379"/>
    </location>
</feature>
<dbReference type="AlphaFoldDB" id="A0A7S4AP68"/>
<feature type="transmembrane region" description="Helical" evidence="3">
    <location>
        <begin position="248"/>
        <end position="271"/>
    </location>
</feature>